<evidence type="ECO:0000256" key="3">
    <source>
        <dbReference type="ARBA" id="ARBA00020075"/>
    </source>
</evidence>
<dbReference type="InParanoid" id="A0A5F8AR16"/>
<reference evidence="15" key="2">
    <citation type="submission" date="2019-01" db="EMBL/GenBank/DDBJ databases">
        <authorList>
            <person name="Graves T."/>
            <person name="Eichler E.E."/>
            <person name="Wilson R.K."/>
        </authorList>
    </citation>
    <scope>NUCLEOTIDE SEQUENCE [LARGE SCALE GENOMIC DNA]</scope>
    <source>
        <strain evidence="15">17573</strain>
    </source>
</reference>
<organism evidence="15 16">
    <name type="scientific">Macaca mulatta</name>
    <name type="common">Rhesus macaque</name>
    <dbReference type="NCBI Taxonomy" id="9544"/>
    <lineage>
        <taxon>Eukaryota</taxon>
        <taxon>Metazoa</taxon>
        <taxon>Chordata</taxon>
        <taxon>Craniata</taxon>
        <taxon>Vertebrata</taxon>
        <taxon>Euteleostomi</taxon>
        <taxon>Mammalia</taxon>
        <taxon>Eutheria</taxon>
        <taxon>Euarchontoglires</taxon>
        <taxon>Primates</taxon>
        <taxon>Haplorrhini</taxon>
        <taxon>Catarrhini</taxon>
        <taxon>Cercopithecidae</taxon>
        <taxon>Cercopithecinae</taxon>
        <taxon>Macaca</taxon>
    </lineage>
</organism>
<evidence type="ECO:0000313" key="16">
    <source>
        <dbReference type="Proteomes" id="UP000006718"/>
    </source>
</evidence>
<comment type="subcellular location">
    <subcellularLocation>
        <location evidence="1 12">Secreted</location>
    </subcellularLocation>
</comment>
<keyword evidence="5" id="KW-0372">Hormone</keyword>
<dbReference type="GO" id="GO:0006457">
    <property type="term" value="P:protein folding"/>
    <property type="evidence" value="ECO:0007669"/>
    <property type="project" value="Ensembl"/>
</dbReference>
<sequence length="160" mass="17379">MDPQTAPSRVLLLLLFLHLALPGGRSHPLGSSASDLETSGLQEQRNHLQGKLSELQVEQISLEPPQESPRPTGIWKAQEAATEGIRGHRKMVLYTLRAPRSPKMVRGSGCFGRKMDRISSSSGLGCKGEQPLPPWPPAPIPVCDTFRVTLGFVVSGNHTL</sequence>
<dbReference type="InterPro" id="IPR002408">
    <property type="entry name" value="Natriuretic_peptide_brain"/>
</dbReference>
<dbReference type="PROSITE" id="PS00263">
    <property type="entry name" value="NATRIURETIC_PEPTIDE"/>
    <property type="match status" value="1"/>
</dbReference>
<feature type="compositionally biased region" description="Polar residues" evidence="13">
    <location>
        <begin position="29"/>
        <end position="43"/>
    </location>
</feature>
<proteinExistence type="inferred from homology"/>
<reference evidence="16" key="1">
    <citation type="journal article" date="2007" name="Science">
        <title>Evolutionary and biomedical insights from the rhesus macaque genome.</title>
        <authorList>
            <person name="Gibbs R.A."/>
            <person name="Rogers J."/>
            <person name="Katze M.G."/>
            <person name="Bumgarner R."/>
            <person name="Weinstock G.M."/>
            <person name="Mardis E.R."/>
            <person name="Remington K.A."/>
            <person name="Strausberg R.L."/>
            <person name="Venter J.C."/>
            <person name="Wilson R.K."/>
            <person name="Batzer M.A."/>
            <person name="Bustamante C.D."/>
            <person name="Eichler E.E."/>
            <person name="Hahn M.W."/>
            <person name="Hardison R.C."/>
            <person name="Makova K.D."/>
            <person name="Miller W."/>
            <person name="Milosavljevic A."/>
            <person name="Palermo R.E."/>
            <person name="Siepel A."/>
            <person name="Sikela J.M."/>
            <person name="Attaway T."/>
            <person name="Bell S."/>
            <person name="Bernard K.E."/>
            <person name="Buhay C.J."/>
            <person name="Chandrabose M.N."/>
            <person name="Dao M."/>
            <person name="Davis C."/>
            <person name="Delehaunty K.D."/>
            <person name="Ding Y."/>
            <person name="Dinh H.H."/>
            <person name="Dugan-Rocha S."/>
            <person name="Fulton L.A."/>
            <person name="Gabisi R.A."/>
            <person name="Garner T.T."/>
            <person name="Godfrey J."/>
            <person name="Hawes A.C."/>
            <person name="Hernandez J."/>
            <person name="Hines S."/>
            <person name="Holder M."/>
            <person name="Hume J."/>
            <person name="Jhangiani S.N."/>
            <person name="Joshi V."/>
            <person name="Khan Z.M."/>
            <person name="Kirkness E.F."/>
            <person name="Cree A."/>
            <person name="Fowler R.G."/>
            <person name="Lee S."/>
            <person name="Lewis L.R."/>
            <person name="Li Z."/>
            <person name="Liu Y.-S."/>
            <person name="Moore S.M."/>
            <person name="Muzny D."/>
            <person name="Nazareth L.V."/>
            <person name="Ngo D.N."/>
            <person name="Okwuonu G.O."/>
            <person name="Pai G."/>
            <person name="Parker D."/>
            <person name="Paul H.A."/>
            <person name="Pfannkoch C."/>
            <person name="Pohl C.S."/>
            <person name="Rogers Y.-H.C."/>
            <person name="Ruiz S.J."/>
            <person name="Sabo A."/>
            <person name="Santibanez J."/>
            <person name="Schneider B.W."/>
            <person name="Smith S.M."/>
            <person name="Sodergren E."/>
            <person name="Svatek A.F."/>
            <person name="Utterback T.R."/>
            <person name="Vattathil S."/>
            <person name="Warren W."/>
            <person name="White C.S."/>
            <person name="Chinwalla A.T."/>
            <person name="Feng Y."/>
            <person name="Halpern A.L."/>
            <person name="Hillier L.W."/>
            <person name="Huang X."/>
            <person name="Minx P."/>
            <person name="Nelson J.O."/>
            <person name="Pepin K.H."/>
            <person name="Qin X."/>
            <person name="Sutton G.G."/>
            <person name="Venter E."/>
            <person name="Walenz B.P."/>
            <person name="Wallis J.W."/>
            <person name="Worley K.C."/>
            <person name="Yang S.-P."/>
            <person name="Jones S.M."/>
            <person name="Marra M.A."/>
            <person name="Rocchi M."/>
            <person name="Schein J.E."/>
            <person name="Baertsch R."/>
            <person name="Clarke L."/>
            <person name="Csuros M."/>
            <person name="Glasscock J."/>
            <person name="Harris R.A."/>
            <person name="Havlak P."/>
            <person name="Jackson A.R."/>
            <person name="Jiang H."/>
            <person name="Liu Y."/>
            <person name="Messina D.N."/>
            <person name="Shen Y."/>
            <person name="Song H.X.-Z."/>
            <person name="Wylie T."/>
            <person name="Zhang L."/>
            <person name="Birney E."/>
            <person name="Han K."/>
            <person name="Konkel M.K."/>
            <person name="Lee J."/>
            <person name="Smit A.F.A."/>
            <person name="Ullmer B."/>
            <person name="Wang H."/>
            <person name="Xing J."/>
            <person name="Burhans R."/>
            <person name="Cheng Z."/>
            <person name="Karro J.E."/>
            <person name="Ma J."/>
            <person name="Raney B."/>
            <person name="She X."/>
            <person name="Cox M.J."/>
            <person name="Demuth J.P."/>
            <person name="Dumas L.J."/>
            <person name="Han S.-G."/>
            <person name="Hopkins J."/>
            <person name="Karimpour-Fard A."/>
            <person name="Kim Y.H."/>
            <person name="Pollack J.R."/>
            <person name="Vinar T."/>
            <person name="Addo-Quaye C."/>
            <person name="Degenhardt J."/>
            <person name="Denby A."/>
            <person name="Hubisz M.J."/>
            <person name="Indap A."/>
            <person name="Kosiol C."/>
            <person name="Lahn B.T."/>
            <person name="Lawson H.A."/>
            <person name="Marklein A."/>
            <person name="Nielsen R."/>
            <person name="Vallender E.J."/>
            <person name="Clark A.G."/>
            <person name="Ferguson B."/>
            <person name="Hernandez R.D."/>
            <person name="Hirani K."/>
            <person name="Kehrer-Sawatzki H."/>
            <person name="Kolb J."/>
            <person name="Patil S."/>
            <person name="Pu L.-L."/>
            <person name="Ren Y."/>
            <person name="Smith D.G."/>
            <person name="Wheeler D.A."/>
            <person name="Schenck I."/>
            <person name="Ball E.V."/>
            <person name="Chen R."/>
            <person name="Cooper D.N."/>
            <person name="Giardine B."/>
            <person name="Hsu F."/>
            <person name="Kent W.J."/>
            <person name="Lesk A."/>
            <person name="Nelson D.L."/>
            <person name="O'brien W.E."/>
            <person name="Pruefer K."/>
            <person name="Stenson P.D."/>
            <person name="Wallace J.C."/>
            <person name="Ke H."/>
            <person name="Liu X.-M."/>
            <person name="Wang P."/>
            <person name="Xiang A.P."/>
            <person name="Yang F."/>
            <person name="Barber G.P."/>
            <person name="Haussler D."/>
            <person name="Karolchik D."/>
            <person name="Kern A.D."/>
            <person name="Kuhn R.M."/>
            <person name="Smith K.E."/>
            <person name="Zwieg A.S."/>
        </authorList>
    </citation>
    <scope>NUCLEOTIDE SEQUENCE [LARGE SCALE GENOMIC DNA]</scope>
    <source>
        <strain evidence="16">17573</strain>
    </source>
</reference>
<dbReference type="GO" id="GO:0007168">
    <property type="term" value="P:receptor guanylyl cyclase signaling pathway"/>
    <property type="evidence" value="ECO:0007669"/>
    <property type="project" value="Ensembl"/>
</dbReference>
<evidence type="ECO:0000313" key="15">
    <source>
        <dbReference type="Ensembl" id="ENSMMUP00000080297.1"/>
    </source>
</evidence>
<dbReference type="GeneTree" id="ENSGT00940000154513"/>
<evidence type="ECO:0000256" key="13">
    <source>
        <dbReference type="SAM" id="MobiDB-lite"/>
    </source>
</evidence>
<keyword evidence="4" id="KW-0964">Secreted</keyword>
<evidence type="ECO:0000256" key="2">
    <source>
        <dbReference type="ARBA" id="ARBA00009041"/>
    </source>
</evidence>
<feature type="signal peptide" evidence="14">
    <location>
        <begin position="1"/>
        <end position="26"/>
    </location>
</feature>
<keyword evidence="8" id="KW-1015">Disulfide bond</keyword>
<dbReference type="VEuPathDB" id="HostDB:ENSMMUG00000055655"/>
<evidence type="ECO:0000256" key="10">
    <source>
        <dbReference type="ARBA" id="ARBA00032322"/>
    </source>
</evidence>
<evidence type="ECO:0000256" key="11">
    <source>
        <dbReference type="ARBA" id="ARBA00032369"/>
    </source>
</evidence>
<evidence type="ECO:0000313" key="17">
    <source>
        <dbReference type="VGNC" id="VGNC:106418"/>
    </source>
</evidence>
<evidence type="ECO:0000256" key="14">
    <source>
        <dbReference type="SAM" id="SignalP"/>
    </source>
</evidence>
<dbReference type="GO" id="GO:0006182">
    <property type="term" value="P:cGMP biosynthetic process"/>
    <property type="evidence" value="ECO:0007669"/>
    <property type="project" value="Ensembl"/>
</dbReference>
<dbReference type="InterPro" id="IPR030480">
    <property type="entry name" value="Natr_peptide_CS"/>
</dbReference>
<reference evidence="15" key="3">
    <citation type="submission" date="2025-08" db="UniProtKB">
        <authorList>
            <consortium name="Ensembl"/>
        </authorList>
    </citation>
    <scope>IDENTIFICATION</scope>
    <source>
        <strain evidence="15">17573</strain>
    </source>
</reference>
<evidence type="ECO:0000256" key="6">
    <source>
        <dbReference type="ARBA" id="ARBA00022729"/>
    </source>
</evidence>
<evidence type="ECO:0000256" key="4">
    <source>
        <dbReference type="ARBA" id="ARBA00022525"/>
    </source>
</evidence>
<dbReference type="Pfam" id="PF00212">
    <property type="entry name" value="ANP"/>
    <property type="match status" value="1"/>
</dbReference>
<keyword evidence="16" id="KW-1185">Reference proteome</keyword>
<gene>
    <name evidence="15 17" type="primary">NPPB</name>
</gene>
<dbReference type="Proteomes" id="UP000006718">
    <property type="component" value="Chromosome 1"/>
</dbReference>
<evidence type="ECO:0000256" key="8">
    <source>
        <dbReference type="ARBA" id="ARBA00023157"/>
    </source>
</evidence>
<dbReference type="GO" id="GO:0051427">
    <property type="term" value="F:hormone receptor binding"/>
    <property type="evidence" value="ECO:0007669"/>
    <property type="project" value="Ensembl"/>
</dbReference>
<evidence type="ECO:0000256" key="7">
    <source>
        <dbReference type="ARBA" id="ARBA00022858"/>
    </source>
</evidence>
<evidence type="ECO:0000256" key="1">
    <source>
        <dbReference type="ARBA" id="ARBA00004613"/>
    </source>
</evidence>
<dbReference type="InterPro" id="IPR000663">
    <property type="entry name" value="Natr_peptide"/>
</dbReference>
<keyword evidence="7 12" id="KW-0838">Vasoactive</keyword>
<keyword evidence="6 14" id="KW-0732">Signal</keyword>
<evidence type="ECO:0000256" key="9">
    <source>
        <dbReference type="ARBA" id="ARBA00031802"/>
    </source>
</evidence>
<dbReference type="PANTHER" id="PTHR14066:SF10">
    <property type="entry name" value="NATRIURETIC PEPTIDES B"/>
    <property type="match status" value="1"/>
</dbReference>
<dbReference type="ExpressionAtlas" id="A0A5F8AR16">
    <property type="expression patterns" value="baseline"/>
</dbReference>
<comment type="similarity">
    <text evidence="2 12">Belongs to the natriuretic peptide family.</text>
</comment>
<dbReference type="VGNC" id="VGNC:106418">
    <property type="gene designation" value="NPPB"/>
</dbReference>
<dbReference type="Bgee" id="ENSMMUG00000055655">
    <property type="expression patterns" value="Expressed in heart"/>
</dbReference>
<dbReference type="PANTHER" id="PTHR14066">
    <property type="entry name" value="ATRIAL NATRIURETIC FACTOR PRECURSOR"/>
    <property type="match status" value="1"/>
</dbReference>
<dbReference type="GO" id="GO:0097746">
    <property type="term" value="P:blood vessel diameter maintenance"/>
    <property type="evidence" value="ECO:0007669"/>
    <property type="project" value="UniProtKB-KW"/>
</dbReference>
<dbReference type="FunCoup" id="A0A5F8AR16">
    <property type="interactions" value="240"/>
</dbReference>
<dbReference type="GO" id="GO:0005179">
    <property type="term" value="F:hormone activity"/>
    <property type="evidence" value="ECO:0007669"/>
    <property type="project" value="UniProtKB-KW"/>
</dbReference>
<dbReference type="InterPro" id="IPR050787">
    <property type="entry name" value="Natriuretic_peptide"/>
</dbReference>
<accession>A0A5F8AR16</accession>
<reference evidence="15" key="4">
    <citation type="submission" date="2025-09" db="UniProtKB">
        <authorList>
            <consortium name="Ensembl"/>
        </authorList>
    </citation>
    <scope>IDENTIFICATION</scope>
    <source>
        <strain evidence="15">17573</strain>
    </source>
</reference>
<dbReference type="SMART" id="SM00183">
    <property type="entry name" value="NAT_PEP"/>
    <property type="match status" value="1"/>
</dbReference>
<dbReference type="GO" id="GO:0032991">
    <property type="term" value="C:protein-containing complex"/>
    <property type="evidence" value="ECO:0007669"/>
    <property type="project" value="Ensembl"/>
</dbReference>
<dbReference type="PaxDb" id="9544-ENSMMUP00000017102"/>
<evidence type="ECO:0000256" key="12">
    <source>
        <dbReference type="RuleBase" id="RU003686"/>
    </source>
</evidence>
<dbReference type="PRINTS" id="PR00712">
    <property type="entry name" value="BNATPEPTIDE"/>
</dbReference>
<feature type="chain" id="PRO_5023808103" description="Natriuretic peptides B" evidence="14">
    <location>
        <begin position="27"/>
        <end position="160"/>
    </location>
</feature>
<dbReference type="OMA" id="RPTGVWK"/>
<dbReference type="GO" id="GO:0005576">
    <property type="term" value="C:extracellular region"/>
    <property type="evidence" value="ECO:0007669"/>
    <property type="project" value="UniProtKB-SubCell"/>
</dbReference>
<evidence type="ECO:0000256" key="5">
    <source>
        <dbReference type="ARBA" id="ARBA00022702"/>
    </source>
</evidence>
<name>A0A5F8AR16_MACMU</name>
<dbReference type="STRING" id="9544.ENSMMUP00000080297"/>
<dbReference type="GO" id="GO:0043114">
    <property type="term" value="P:regulation of vascular permeability"/>
    <property type="evidence" value="ECO:0007669"/>
    <property type="project" value="Ensembl"/>
</dbReference>
<protein>
    <recommendedName>
        <fullName evidence="3">Natriuretic peptides B</fullName>
    </recommendedName>
    <alternativeName>
        <fullName evidence="9">Brain natriuretic factor prohormone</fullName>
    </alternativeName>
    <alternativeName>
        <fullName evidence="10">Gamma-brain natriuretic peptide</fullName>
    </alternativeName>
    <alternativeName>
        <fullName evidence="11">Iso-ANP</fullName>
    </alternativeName>
</protein>
<feature type="region of interest" description="Disordered" evidence="13">
    <location>
        <begin position="27"/>
        <end position="46"/>
    </location>
</feature>
<dbReference type="Ensembl" id="ENSMMUT00000108911.1">
    <property type="protein sequence ID" value="ENSMMUP00000080297.1"/>
    <property type="gene ID" value="ENSMMUG00000055655.1"/>
</dbReference>
<dbReference type="AlphaFoldDB" id="A0A5F8AR16"/>